<evidence type="ECO:0000313" key="8">
    <source>
        <dbReference type="Proteomes" id="UP000029712"/>
    </source>
</evidence>
<organism evidence="7 8">
    <name type="scientific">Metamycoplasma hominis</name>
    <name type="common">Mycoplasma hominis</name>
    <dbReference type="NCBI Taxonomy" id="2098"/>
    <lineage>
        <taxon>Bacteria</taxon>
        <taxon>Bacillati</taxon>
        <taxon>Mycoplasmatota</taxon>
        <taxon>Mycoplasmoidales</taxon>
        <taxon>Metamycoplasmataceae</taxon>
        <taxon>Metamycoplasma</taxon>
    </lineage>
</organism>
<dbReference type="Pfam" id="PF02739">
    <property type="entry name" value="5_3_exonuc_N"/>
    <property type="match status" value="1"/>
</dbReference>
<dbReference type="GO" id="GO:0008409">
    <property type="term" value="F:5'-3' exonuclease activity"/>
    <property type="evidence" value="ECO:0007669"/>
    <property type="project" value="InterPro"/>
</dbReference>
<dbReference type="SUPFAM" id="SSF88723">
    <property type="entry name" value="PIN domain-like"/>
    <property type="match status" value="1"/>
</dbReference>
<accession>A0A2K9YTX0</accession>
<evidence type="ECO:0000256" key="2">
    <source>
        <dbReference type="ARBA" id="ARBA00022801"/>
    </source>
</evidence>
<keyword evidence="2" id="KW-0378">Hydrolase</keyword>
<dbReference type="InterPro" id="IPR020045">
    <property type="entry name" value="DNA_polI_H3TH"/>
</dbReference>
<protein>
    <recommendedName>
        <fullName evidence="5">5'-3' exonuclease</fullName>
    </recommendedName>
</protein>
<dbReference type="InterPro" id="IPR038969">
    <property type="entry name" value="FEN"/>
</dbReference>
<dbReference type="OrthoDB" id="9806424at2"/>
<dbReference type="InterPro" id="IPR029060">
    <property type="entry name" value="PIN-like_dom_sf"/>
</dbReference>
<dbReference type="InterPro" id="IPR036279">
    <property type="entry name" value="5-3_exonuclease_C_sf"/>
</dbReference>
<dbReference type="RefSeq" id="WP_020002546.1">
    <property type="nucleotide sequence ID" value="NZ_CP026341.1"/>
</dbReference>
<dbReference type="PANTHER" id="PTHR42646:SF2">
    <property type="entry name" value="5'-3' EXONUCLEASE FAMILY PROTEIN"/>
    <property type="match status" value="1"/>
</dbReference>
<keyword evidence="3" id="KW-0238">DNA-binding</keyword>
<dbReference type="Pfam" id="PF01367">
    <property type="entry name" value="5_3_exonuc"/>
    <property type="match status" value="1"/>
</dbReference>
<evidence type="ECO:0000256" key="4">
    <source>
        <dbReference type="ARBA" id="ARBA00049957"/>
    </source>
</evidence>
<proteinExistence type="predicted"/>
<evidence type="ECO:0000256" key="3">
    <source>
        <dbReference type="ARBA" id="ARBA00023125"/>
    </source>
</evidence>
<dbReference type="GO" id="GO:0017108">
    <property type="term" value="F:5'-flap endonuclease activity"/>
    <property type="evidence" value="ECO:0007669"/>
    <property type="project" value="InterPro"/>
</dbReference>
<dbReference type="Gene3D" id="3.40.50.1010">
    <property type="entry name" value="5'-nuclease"/>
    <property type="match status" value="1"/>
</dbReference>
<dbReference type="AlphaFoldDB" id="A0A2K9YTX0"/>
<dbReference type="InterPro" id="IPR020046">
    <property type="entry name" value="5-3_exonucl_a-hlix_arch_N"/>
</dbReference>
<reference evidence="7 8" key="2">
    <citation type="submission" date="2018-10" db="EMBL/GenBank/DDBJ databases">
        <title>Detection and isolation of Mycoplasma hominis as a predominant microorganism from pelvic cavity of patient with salpingitis and tubo-ovarian abscess.</title>
        <authorList>
            <person name="Guschin A.E."/>
            <person name="Khayrullina G.A."/>
            <person name="Rakovskaya I.V."/>
            <person name="Shelenkov A.A."/>
            <person name="Shagin D.A."/>
        </authorList>
    </citation>
    <scope>NUCLEOTIDE SEQUENCE [LARGE SCALE GENOMIC DNA]</scope>
    <source>
        <strain evidence="8">TOA</strain>
    </source>
</reference>
<dbReference type="Gene3D" id="1.10.150.20">
    <property type="entry name" value="5' to 3' exonuclease, C-terminal subdomain"/>
    <property type="match status" value="1"/>
</dbReference>
<comment type="function">
    <text evidence="4">5'-3' exonuclease acting preferentially on double-stranded DNA.</text>
</comment>
<evidence type="ECO:0000313" key="7">
    <source>
        <dbReference type="EMBL" id="AYN65565.1"/>
    </source>
</evidence>
<gene>
    <name evidence="7" type="ORF">KN71_002610</name>
</gene>
<dbReference type="CDD" id="cd09859">
    <property type="entry name" value="PIN_53EXO"/>
    <property type="match status" value="1"/>
</dbReference>
<dbReference type="FunFam" id="1.10.150.20:FF:000003">
    <property type="entry name" value="DNA polymerase I"/>
    <property type="match status" value="1"/>
</dbReference>
<dbReference type="Proteomes" id="UP000029712">
    <property type="component" value="Chromosome"/>
</dbReference>
<dbReference type="InterPro" id="IPR008918">
    <property type="entry name" value="HhH2"/>
</dbReference>
<dbReference type="EMBL" id="CP033021">
    <property type="protein sequence ID" value="AYN65565.1"/>
    <property type="molecule type" value="Genomic_DNA"/>
</dbReference>
<dbReference type="GeneID" id="89679410"/>
<keyword evidence="1" id="KW-0540">Nuclease</keyword>
<feature type="domain" description="5'-3' exonuclease" evidence="6">
    <location>
        <begin position="4"/>
        <end position="266"/>
    </location>
</feature>
<evidence type="ECO:0000256" key="5">
    <source>
        <dbReference type="ARBA" id="ARBA00050026"/>
    </source>
</evidence>
<dbReference type="CDD" id="cd09898">
    <property type="entry name" value="H3TH_53EXO"/>
    <property type="match status" value="1"/>
</dbReference>
<dbReference type="GO" id="GO:0033567">
    <property type="term" value="P:DNA replication, Okazaki fragment processing"/>
    <property type="evidence" value="ECO:0007669"/>
    <property type="project" value="InterPro"/>
</dbReference>
<dbReference type="GO" id="GO:0003677">
    <property type="term" value="F:DNA binding"/>
    <property type="evidence" value="ECO:0007669"/>
    <property type="project" value="UniProtKB-KW"/>
</dbReference>
<name>A0A2K9YTX0_METHO</name>
<keyword evidence="7" id="KW-0269">Exonuclease</keyword>
<sequence length="297" mass="34374">MKKDNEQLLIIDGTFLAYRSYYATSYNATQILTTSEGFETNAIVAFFKTLFLLLKKLNPKYIYIAFDSHVKTFRHELFPSYKDGRKKAPESFYLQLDLIQEILTNINIQNQYYNGFEADDIIAKVKNKFNLNTIIFSGDQDLNQLIDEQTAIIKKDKTGSFFFLNSKNFSEYYDFLPNQVIDYKALVGDNSDNFKGVVGIGPKSAKTLLEDYKTIENIYNNIEKIKPSIAKKLMEYKENTFLDKYLATLRIDFDLQLPELENLAISNIAISNSAKQIIDKFELYSLENSLKNLINKK</sequence>
<dbReference type="SMART" id="SM00279">
    <property type="entry name" value="HhH2"/>
    <property type="match status" value="1"/>
</dbReference>
<evidence type="ECO:0000256" key="1">
    <source>
        <dbReference type="ARBA" id="ARBA00022722"/>
    </source>
</evidence>
<evidence type="ECO:0000259" key="6">
    <source>
        <dbReference type="SMART" id="SM00475"/>
    </source>
</evidence>
<dbReference type="SMART" id="SM00475">
    <property type="entry name" value="53EXOc"/>
    <property type="match status" value="1"/>
</dbReference>
<dbReference type="SUPFAM" id="SSF47807">
    <property type="entry name" value="5' to 3' exonuclease, C-terminal subdomain"/>
    <property type="match status" value="1"/>
</dbReference>
<reference evidence="7 8" key="1">
    <citation type="submission" date="2014-08" db="EMBL/GenBank/DDBJ databases">
        <authorList>
            <person name="Kuleshov K."/>
            <person name="Dedkov V."/>
            <person name="Markelov M."/>
            <person name="Pimkina E."/>
        </authorList>
    </citation>
    <scope>NUCLEOTIDE SEQUENCE [LARGE SCALE GENOMIC DNA]</scope>
    <source>
        <strain evidence="8">TOA</strain>
    </source>
</reference>
<dbReference type="PANTHER" id="PTHR42646">
    <property type="entry name" value="FLAP ENDONUCLEASE XNI"/>
    <property type="match status" value="1"/>
</dbReference>
<dbReference type="InterPro" id="IPR002421">
    <property type="entry name" value="5-3_exonuclease"/>
</dbReference>